<evidence type="ECO:0000256" key="1">
    <source>
        <dbReference type="SAM" id="SignalP"/>
    </source>
</evidence>
<accession>A0AAV4PQH4</accession>
<sequence length="229" mass="25425">MSSSFHIFKTKISMMFTLILPILFLAGNALSSPIANQYVDSLLNTALRNEIRALNLDPANLPDFRVDFYDKVAIIGKVKGKAEFSNGNLTGLSNARRFSECQGPYYSFGARSINCTITFDNLKITYNGKLKYGKMPKVSIKGTADVVNTAIFIETSNQSPAMSTTLKNFLFTQIGTLNVKFTGLGPLNKFVKFLEDGFKSHVEAQIFNSMSQRYQQAINRAVGMIPFPN</sequence>
<evidence type="ECO:0000313" key="2">
    <source>
        <dbReference type="EMBL" id="GIX99354.1"/>
    </source>
</evidence>
<feature type="signal peptide" evidence="1">
    <location>
        <begin position="1"/>
        <end position="31"/>
    </location>
</feature>
<gene>
    <name evidence="2" type="primary">AVEN_179210_1</name>
    <name evidence="2" type="ORF">CDAR_470211</name>
</gene>
<dbReference type="InterPro" id="IPR038602">
    <property type="entry name" value="Mite_allergen_7_sf"/>
</dbReference>
<name>A0AAV4PQH4_9ARAC</name>
<protein>
    <submittedName>
        <fullName evidence="2">DDE-1 domain-containing protein</fullName>
    </submittedName>
</protein>
<feature type="chain" id="PRO_5043495405" evidence="1">
    <location>
        <begin position="32"/>
        <end position="229"/>
    </location>
</feature>
<dbReference type="Gene3D" id="3.15.10.50">
    <property type="match status" value="1"/>
</dbReference>
<dbReference type="Proteomes" id="UP001054837">
    <property type="component" value="Unassembled WGS sequence"/>
</dbReference>
<dbReference type="AlphaFoldDB" id="A0AAV4PQH4"/>
<evidence type="ECO:0000313" key="3">
    <source>
        <dbReference type="Proteomes" id="UP001054837"/>
    </source>
</evidence>
<proteinExistence type="predicted"/>
<dbReference type="EMBL" id="BPLQ01003292">
    <property type="protein sequence ID" value="GIX99354.1"/>
    <property type="molecule type" value="Genomic_DNA"/>
</dbReference>
<comment type="caution">
    <text evidence="2">The sequence shown here is derived from an EMBL/GenBank/DDBJ whole genome shotgun (WGS) entry which is preliminary data.</text>
</comment>
<keyword evidence="1" id="KW-0732">Signal</keyword>
<organism evidence="2 3">
    <name type="scientific">Caerostris darwini</name>
    <dbReference type="NCBI Taxonomy" id="1538125"/>
    <lineage>
        <taxon>Eukaryota</taxon>
        <taxon>Metazoa</taxon>
        <taxon>Ecdysozoa</taxon>
        <taxon>Arthropoda</taxon>
        <taxon>Chelicerata</taxon>
        <taxon>Arachnida</taxon>
        <taxon>Araneae</taxon>
        <taxon>Araneomorphae</taxon>
        <taxon>Entelegynae</taxon>
        <taxon>Araneoidea</taxon>
        <taxon>Araneidae</taxon>
        <taxon>Caerostris</taxon>
    </lineage>
</organism>
<dbReference type="Pfam" id="PF16984">
    <property type="entry name" value="Grp7_allergen"/>
    <property type="match status" value="1"/>
</dbReference>
<dbReference type="InterPro" id="IPR020234">
    <property type="entry name" value="Mite_allergen_group-7"/>
</dbReference>
<keyword evidence="3" id="KW-1185">Reference proteome</keyword>
<reference evidence="2 3" key="1">
    <citation type="submission" date="2021-06" db="EMBL/GenBank/DDBJ databases">
        <title>Caerostris darwini draft genome.</title>
        <authorList>
            <person name="Kono N."/>
            <person name="Arakawa K."/>
        </authorList>
    </citation>
    <scope>NUCLEOTIDE SEQUENCE [LARGE SCALE GENOMIC DNA]</scope>
</reference>